<gene>
    <name evidence="2" type="ORF">HCU74_09685</name>
</gene>
<dbReference type="EMBL" id="JAAWWK010000003">
    <property type="protein sequence ID" value="NKI17691.1"/>
    <property type="molecule type" value="Genomic_DNA"/>
</dbReference>
<keyword evidence="3" id="KW-1185">Reference proteome</keyword>
<dbReference type="RefSeq" id="WP_168450238.1">
    <property type="nucleotide sequence ID" value="NZ_JAAWWK010000003.1"/>
</dbReference>
<name>A0ABX1GEW0_9GAMM</name>
<dbReference type="Proteomes" id="UP000765845">
    <property type="component" value="Unassembled WGS sequence"/>
</dbReference>
<protein>
    <submittedName>
        <fullName evidence="2">Type II toxin-antitoxin system CcdA family antitoxin</fullName>
    </submittedName>
</protein>
<evidence type="ECO:0000313" key="3">
    <source>
        <dbReference type="Proteomes" id="UP000765845"/>
    </source>
</evidence>
<reference evidence="2 3" key="1">
    <citation type="submission" date="2020-04" db="EMBL/GenBank/DDBJ databases">
        <authorList>
            <person name="Yoon J."/>
        </authorList>
    </citation>
    <scope>NUCLEOTIDE SEQUENCE [LARGE SCALE GENOMIC DNA]</scope>
    <source>
        <strain evidence="2 3">KMU-166</strain>
    </source>
</reference>
<keyword evidence="1" id="KW-1277">Toxin-antitoxin system</keyword>
<organism evidence="2 3">
    <name type="scientific">Spongiibacter thalassae</name>
    <dbReference type="NCBI Taxonomy" id="2721624"/>
    <lineage>
        <taxon>Bacteria</taxon>
        <taxon>Pseudomonadati</taxon>
        <taxon>Pseudomonadota</taxon>
        <taxon>Gammaproteobacteria</taxon>
        <taxon>Cellvibrionales</taxon>
        <taxon>Spongiibacteraceae</taxon>
        <taxon>Spongiibacter</taxon>
    </lineage>
</organism>
<accession>A0ABX1GEW0</accession>
<proteinExistence type="predicted"/>
<comment type="caution">
    <text evidence="2">The sequence shown here is derived from an EMBL/GenBank/DDBJ whole genome shotgun (WGS) entry which is preliminary data.</text>
</comment>
<evidence type="ECO:0000313" key="2">
    <source>
        <dbReference type="EMBL" id="NKI17691.1"/>
    </source>
</evidence>
<sequence length="80" mass="9230">MREIYDKKAPKKATNLSINSSLLAEARSLKVNLSATLERALEEEIRVSKRRQWREDNKQAIENCNRLADSGLFADKHRGF</sequence>
<evidence type="ECO:0000256" key="1">
    <source>
        <dbReference type="ARBA" id="ARBA00022649"/>
    </source>
</evidence>
<dbReference type="InterPro" id="IPR009956">
    <property type="entry name" value="Post-segregation_anti-tox_CcdA"/>
</dbReference>
<dbReference type="Pfam" id="PF07362">
    <property type="entry name" value="CcdA"/>
    <property type="match status" value="1"/>
</dbReference>